<sequence length="323" mass="36391">MLLLVLTSCESLVNTIPEDQLPQGDPQLTMFCYISPQDTVIRAKVSRSSPAFGEYNSGGQSYFLDNGDTIRTNQPLATATVAISDGQTTVNLPYQKRNQTFEIPVSQFPIRAGQTYTLTVTEGGQKAQATCTVPKNQVPVKSYTLDSMIANRAGSTRMVYVTNFTWDDPAGAANYYRVNVYEVIDAPTFRLNQADNKYYEYRQTFINNYRVDRNNFRSAFQNDKNLDGTTFSSPQFESYSSLSEYNRIITVDGKPVFPSRPAERVGIFLEIYNVDAPYYEFHRSLEDYNGDNPFTEPSLIYTNVKGGLGVFASYNRSVKVIKP</sequence>
<evidence type="ECO:0008006" key="3">
    <source>
        <dbReference type="Google" id="ProtNLM"/>
    </source>
</evidence>
<reference evidence="1 2" key="1">
    <citation type="journal article" date="2014" name="Int. J. Syst. Evol. Microbiol.">
        <title>Complete genome sequence of Corynebacterium casei LMG S-19264T (=DSM 44701T), isolated from a smear-ripened cheese.</title>
        <authorList>
            <consortium name="US DOE Joint Genome Institute (JGI-PGF)"/>
            <person name="Walter F."/>
            <person name="Albersmeier A."/>
            <person name="Kalinowski J."/>
            <person name="Ruckert C."/>
        </authorList>
    </citation>
    <scope>NUCLEOTIDE SEQUENCE [LARGE SCALE GENOMIC DNA]</scope>
    <source>
        <strain evidence="1 2">KCTC 12866</strain>
    </source>
</reference>
<organism evidence="1 2">
    <name type="scientific">Persicitalea jodogahamensis</name>
    <dbReference type="NCBI Taxonomy" id="402147"/>
    <lineage>
        <taxon>Bacteria</taxon>
        <taxon>Pseudomonadati</taxon>
        <taxon>Bacteroidota</taxon>
        <taxon>Cytophagia</taxon>
        <taxon>Cytophagales</taxon>
        <taxon>Spirosomataceae</taxon>
        <taxon>Persicitalea</taxon>
    </lineage>
</organism>
<dbReference type="AlphaFoldDB" id="A0A8J3D4U0"/>
<comment type="caution">
    <text evidence="1">The sequence shown here is derived from an EMBL/GenBank/DDBJ whole genome shotgun (WGS) entry which is preliminary data.</text>
</comment>
<gene>
    <name evidence="1" type="ORF">GCM10007390_11970</name>
</gene>
<name>A0A8J3D4U0_9BACT</name>
<dbReference type="EMBL" id="BMXF01000001">
    <property type="protein sequence ID" value="GHB59863.1"/>
    <property type="molecule type" value="Genomic_DNA"/>
</dbReference>
<accession>A0A8J3D4U0</accession>
<dbReference type="Proteomes" id="UP000598271">
    <property type="component" value="Unassembled WGS sequence"/>
</dbReference>
<evidence type="ECO:0000313" key="2">
    <source>
        <dbReference type="Proteomes" id="UP000598271"/>
    </source>
</evidence>
<proteinExistence type="predicted"/>
<evidence type="ECO:0000313" key="1">
    <source>
        <dbReference type="EMBL" id="GHB59863.1"/>
    </source>
</evidence>
<keyword evidence="2" id="KW-1185">Reference proteome</keyword>
<protein>
    <recommendedName>
        <fullName evidence="3">DUF4249 domain-containing protein</fullName>
    </recommendedName>
</protein>
<dbReference type="Pfam" id="PF14054">
    <property type="entry name" value="DUF4249"/>
    <property type="match status" value="1"/>
</dbReference>
<dbReference type="InterPro" id="IPR025345">
    <property type="entry name" value="DUF4249"/>
</dbReference>